<feature type="domain" description="DM2" evidence="2">
    <location>
        <begin position="136"/>
        <end position="219"/>
    </location>
</feature>
<protein>
    <recommendedName>
        <fullName evidence="2">DM2 domain-containing protein</fullName>
    </recommendedName>
</protein>
<dbReference type="InterPro" id="IPR003121">
    <property type="entry name" value="SWIB_MDM2_domain"/>
</dbReference>
<dbReference type="InterPro" id="IPR019835">
    <property type="entry name" value="SWIB_domain"/>
</dbReference>
<dbReference type="SMART" id="SM00151">
    <property type="entry name" value="SWIB"/>
    <property type="match status" value="1"/>
</dbReference>
<evidence type="ECO:0000313" key="3">
    <source>
        <dbReference type="EMBL" id="QHT33512.1"/>
    </source>
</evidence>
<dbReference type="PROSITE" id="PS51925">
    <property type="entry name" value="SWIB_MDM2"/>
    <property type="match status" value="1"/>
</dbReference>
<dbReference type="SUPFAM" id="SSF47592">
    <property type="entry name" value="SWIB/MDM2 domain"/>
    <property type="match status" value="1"/>
</dbReference>
<dbReference type="CDD" id="cd10567">
    <property type="entry name" value="SWIB-MDM2_like"/>
    <property type="match status" value="1"/>
</dbReference>
<dbReference type="InterPro" id="IPR036885">
    <property type="entry name" value="SWIB_MDM2_dom_sf"/>
</dbReference>
<evidence type="ECO:0000259" key="2">
    <source>
        <dbReference type="PROSITE" id="PS51925"/>
    </source>
</evidence>
<feature type="region of interest" description="Disordered" evidence="1">
    <location>
        <begin position="1"/>
        <end position="69"/>
    </location>
</feature>
<evidence type="ECO:0000256" key="1">
    <source>
        <dbReference type="SAM" id="MobiDB-lite"/>
    </source>
</evidence>
<dbReference type="Gene3D" id="1.10.245.10">
    <property type="entry name" value="SWIB/MDM2 domain"/>
    <property type="match status" value="1"/>
</dbReference>
<accession>A0A6C0EXL8</accession>
<sequence>MAKKTSSSASAPTTTAVSPAPASTPVSAPTPTPVSKPAKASKSAPAKTDATPVVSTPTPTSAPVVTDASSDAVVAEVSSLSTLFGEFGSKLQALSSGISSLRSDFRTLERHAAREMRAAQKACKRKRKSGNRAPSGFVKPTLISKELADFLGKPVGTEWARTEVTREINAYIRTHSLQDKENGRKINPDTKLRSLLQLKKGEELTYFNLQKYMSPHFAKATPATPAVAVASS</sequence>
<feature type="compositionally biased region" description="Low complexity" evidence="1">
    <location>
        <begin position="1"/>
        <end position="27"/>
    </location>
</feature>
<dbReference type="AlphaFoldDB" id="A0A6C0EXL8"/>
<dbReference type="EMBL" id="MN738968">
    <property type="protein sequence ID" value="QHT33512.1"/>
    <property type="molecule type" value="Genomic_DNA"/>
</dbReference>
<feature type="compositionally biased region" description="Low complexity" evidence="1">
    <location>
        <begin position="35"/>
        <end position="69"/>
    </location>
</feature>
<reference evidence="3" key="1">
    <citation type="journal article" date="2020" name="Nature">
        <title>Giant virus diversity and host interactions through global metagenomics.</title>
        <authorList>
            <person name="Schulz F."/>
            <person name="Roux S."/>
            <person name="Paez-Espino D."/>
            <person name="Jungbluth S."/>
            <person name="Walsh D.A."/>
            <person name="Denef V.J."/>
            <person name="McMahon K.D."/>
            <person name="Konstantinidis K.T."/>
            <person name="Eloe-Fadrosh E.A."/>
            <person name="Kyrpides N.C."/>
            <person name="Woyke T."/>
        </authorList>
    </citation>
    <scope>NUCLEOTIDE SEQUENCE</scope>
    <source>
        <strain evidence="3">GVMAG-M-3300009161-36</strain>
    </source>
</reference>
<proteinExistence type="predicted"/>
<organism evidence="3">
    <name type="scientific">viral metagenome</name>
    <dbReference type="NCBI Taxonomy" id="1070528"/>
    <lineage>
        <taxon>unclassified sequences</taxon>
        <taxon>metagenomes</taxon>
        <taxon>organismal metagenomes</taxon>
    </lineage>
</organism>
<dbReference type="Pfam" id="PF02201">
    <property type="entry name" value="SWIB"/>
    <property type="match status" value="1"/>
</dbReference>
<dbReference type="PANTHER" id="PTHR13844">
    <property type="entry name" value="SWI/SNF-RELATED MATRIX-ASSOCIATED ACTIN-DEPENDENT REGULATOR OF CHROMATIN SUBFAMILY D"/>
    <property type="match status" value="1"/>
</dbReference>
<name>A0A6C0EXL8_9ZZZZ</name>